<dbReference type="EMBL" id="CP159204">
    <property type="protein sequence ID" value="XCF15798.1"/>
    <property type="molecule type" value="Genomic_DNA"/>
</dbReference>
<gene>
    <name evidence="1" type="ORF">ABSL23_11195</name>
</gene>
<accession>A0AAU8CC13</accession>
<dbReference type="AlphaFoldDB" id="A0AAU8CC13"/>
<organism evidence="1">
    <name type="scientific">Halobacterium sp. NMX12-1</name>
    <dbReference type="NCBI Taxonomy" id="3166650"/>
    <lineage>
        <taxon>Archaea</taxon>
        <taxon>Methanobacteriati</taxon>
        <taxon>Methanobacteriota</taxon>
        <taxon>Stenosarchaea group</taxon>
        <taxon>Halobacteria</taxon>
        <taxon>Halobacteriales</taxon>
        <taxon>Halobacteriaceae</taxon>
        <taxon>Halobacterium</taxon>
    </lineage>
</organism>
<proteinExistence type="predicted"/>
<reference evidence="1" key="1">
    <citation type="submission" date="2024-06" db="EMBL/GenBank/DDBJ databases">
        <title>Genome Sequence of an extremely halophilic archaeon isolated from Permian era halite, Salado Formation, Carlsbad, New Mexico: Halobacterium sp. strain NMX12-1.</title>
        <authorList>
            <person name="Sotoa L."/>
            <person name="DasSarma P."/>
            <person name="Anton B.P."/>
            <person name="Vincze T."/>
            <person name="Verma I."/>
            <person name="Eralp B."/>
            <person name="Powers D.W."/>
            <person name="Dozier B.L."/>
            <person name="Roberts R.J."/>
            <person name="DasSarma S."/>
        </authorList>
    </citation>
    <scope>NUCLEOTIDE SEQUENCE</scope>
    <source>
        <strain evidence="1">NMX12-1</strain>
    </source>
</reference>
<evidence type="ECO:0000313" key="1">
    <source>
        <dbReference type="EMBL" id="XCF15798.1"/>
    </source>
</evidence>
<protein>
    <submittedName>
        <fullName evidence="1">Uncharacterized protein</fullName>
    </submittedName>
</protein>
<dbReference type="KEGG" id="hanx:ABSL23_11195"/>
<dbReference type="RefSeq" id="WP_353633810.1">
    <property type="nucleotide sequence ID" value="NZ_CP159204.1"/>
</dbReference>
<sequence length="92" mass="10359">MVSEACQTNPREASGLDPEAVHEWRQAFRDDPLVERRPDAWVLRVPERVWADVRERADVPEAIEETLLALYATETEGEDGVALVIARDSTGE</sequence>
<name>A0AAU8CC13_9EURY</name>
<dbReference type="GeneID" id="91109721"/>